<feature type="domain" description="Phage tail collar" evidence="1">
    <location>
        <begin position="7"/>
        <end position="62"/>
    </location>
</feature>
<evidence type="ECO:0000259" key="1">
    <source>
        <dbReference type="Pfam" id="PF07484"/>
    </source>
</evidence>
<name>A0A6B8KH84_9HYPH</name>
<sequence>MSNPFVGEIRAFAFNFPPRGWALCNGQLLSISENQALFALIGTFYGGDGSKTFGLPNLQGRVAVHQTNGFVLGQAGGSSSVTLTQTQLPPHNHSVTADAAGGSAKSPAGAFLAEFNNGSVPLWRGGMFAPKATEPVAMANNMIGVAGGGQPFSVQNPYLVLNFCIALLGIFPTRS</sequence>
<dbReference type="EMBL" id="CP046052">
    <property type="protein sequence ID" value="QGM46351.1"/>
    <property type="molecule type" value="Genomic_DNA"/>
</dbReference>
<reference evidence="2 3" key="1">
    <citation type="submission" date="2019-11" db="EMBL/GenBank/DDBJ databases">
        <title>The genome sequence of Methylocystis heyeri.</title>
        <authorList>
            <person name="Oshkin I.Y."/>
            <person name="Miroshnikov K."/>
            <person name="Dedysh S.N."/>
        </authorList>
    </citation>
    <scope>NUCLEOTIDE SEQUENCE [LARGE SCALE GENOMIC DNA]</scope>
    <source>
        <strain evidence="2 3">H2</strain>
    </source>
</reference>
<proteinExistence type="predicted"/>
<dbReference type="Proteomes" id="UP000309061">
    <property type="component" value="Chromosome"/>
</dbReference>
<dbReference type="AlphaFoldDB" id="A0A6B8KH84"/>
<dbReference type="SUPFAM" id="SSF88874">
    <property type="entry name" value="Receptor-binding domain of short tail fibre protein gp12"/>
    <property type="match status" value="1"/>
</dbReference>
<protein>
    <submittedName>
        <fullName evidence="2">Phage tail protein</fullName>
    </submittedName>
</protein>
<organism evidence="2 3">
    <name type="scientific">Methylocystis heyeri</name>
    <dbReference type="NCBI Taxonomy" id="391905"/>
    <lineage>
        <taxon>Bacteria</taxon>
        <taxon>Pseudomonadati</taxon>
        <taxon>Pseudomonadota</taxon>
        <taxon>Alphaproteobacteria</taxon>
        <taxon>Hyphomicrobiales</taxon>
        <taxon>Methylocystaceae</taxon>
        <taxon>Methylocystis</taxon>
    </lineage>
</organism>
<gene>
    <name evidence="2" type="ORF">H2LOC_011935</name>
</gene>
<dbReference type="RefSeq" id="WP_136496600.1">
    <property type="nucleotide sequence ID" value="NZ_CP046052.1"/>
</dbReference>
<evidence type="ECO:0000313" key="2">
    <source>
        <dbReference type="EMBL" id="QGM46351.1"/>
    </source>
</evidence>
<dbReference type="InterPro" id="IPR037053">
    <property type="entry name" value="Phage_tail_collar_dom_sf"/>
</dbReference>
<dbReference type="OrthoDB" id="9810174at2"/>
<dbReference type="Pfam" id="PF07484">
    <property type="entry name" value="Collar"/>
    <property type="match status" value="1"/>
</dbReference>
<accession>A0A6B8KH84</accession>
<evidence type="ECO:0000313" key="3">
    <source>
        <dbReference type="Proteomes" id="UP000309061"/>
    </source>
</evidence>
<keyword evidence="3" id="KW-1185">Reference proteome</keyword>
<dbReference type="InterPro" id="IPR011083">
    <property type="entry name" value="Phage_tail_collar_dom"/>
</dbReference>
<dbReference type="Gene3D" id="3.90.1340.10">
    <property type="entry name" value="Phage tail collar domain"/>
    <property type="match status" value="1"/>
</dbReference>
<dbReference type="KEGG" id="mhey:H2LOC_011935"/>